<dbReference type="EMBL" id="CAXITT010000172">
    <property type="protein sequence ID" value="CAL1534466.1"/>
    <property type="molecule type" value="Genomic_DNA"/>
</dbReference>
<dbReference type="AlphaFoldDB" id="A0AAV2HKD5"/>
<protein>
    <submittedName>
        <fullName evidence="2">Uncharacterized protein</fullName>
    </submittedName>
</protein>
<reference evidence="2 3" key="1">
    <citation type="submission" date="2024-04" db="EMBL/GenBank/DDBJ databases">
        <authorList>
            <consortium name="Genoscope - CEA"/>
            <person name="William W."/>
        </authorList>
    </citation>
    <scope>NUCLEOTIDE SEQUENCE [LARGE SCALE GENOMIC DNA]</scope>
</reference>
<proteinExistence type="predicted"/>
<evidence type="ECO:0000313" key="2">
    <source>
        <dbReference type="EMBL" id="CAL1534466.1"/>
    </source>
</evidence>
<evidence type="ECO:0000256" key="1">
    <source>
        <dbReference type="SAM" id="SignalP"/>
    </source>
</evidence>
<comment type="caution">
    <text evidence="2">The sequence shown here is derived from an EMBL/GenBank/DDBJ whole genome shotgun (WGS) entry which is preliminary data.</text>
</comment>
<organism evidence="2 3">
    <name type="scientific">Lymnaea stagnalis</name>
    <name type="common">Great pond snail</name>
    <name type="synonym">Helix stagnalis</name>
    <dbReference type="NCBI Taxonomy" id="6523"/>
    <lineage>
        <taxon>Eukaryota</taxon>
        <taxon>Metazoa</taxon>
        <taxon>Spiralia</taxon>
        <taxon>Lophotrochozoa</taxon>
        <taxon>Mollusca</taxon>
        <taxon>Gastropoda</taxon>
        <taxon>Heterobranchia</taxon>
        <taxon>Euthyneura</taxon>
        <taxon>Panpulmonata</taxon>
        <taxon>Hygrophila</taxon>
        <taxon>Lymnaeoidea</taxon>
        <taxon>Lymnaeidae</taxon>
        <taxon>Lymnaea</taxon>
    </lineage>
</organism>
<evidence type="ECO:0000313" key="3">
    <source>
        <dbReference type="Proteomes" id="UP001497497"/>
    </source>
</evidence>
<name>A0AAV2HKD5_LYMST</name>
<feature type="signal peptide" evidence="1">
    <location>
        <begin position="1"/>
        <end position="19"/>
    </location>
</feature>
<sequence length="107" mass="11361">MNAILRLSAVFLVAQSVIASPCTDGCYANCQYVNSVCEVATFPEFLKKVCTIGSKLCSSSCDLVCGCADKCLAPAKDQFLKCRGENVTDVFLATGCQGLFLNSVLIC</sequence>
<accession>A0AAV2HKD5</accession>
<gene>
    <name evidence="2" type="ORF">GSLYS_00008426001</name>
</gene>
<keyword evidence="1" id="KW-0732">Signal</keyword>
<feature type="chain" id="PRO_5043449711" evidence="1">
    <location>
        <begin position="20"/>
        <end position="107"/>
    </location>
</feature>
<feature type="non-terminal residue" evidence="2">
    <location>
        <position position="107"/>
    </location>
</feature>
<dbReference type="Proteomes" id="UP001497497">
    <property type="component" value="Unassembled WGS sequence"/>
</dbReference>
<keyword evidence="3" id="KW-1185">Reference proteome</keyword>